<evidence type="ECO:0000259" key="1">
    <source>
        <dbReference type="Pfam" id="PF01755"/>
    </source>
</evidence>
<dbReference type="Pfam" id="PF01755">
    <property type="entry name" value="Glyco_transf_25"/>
    <property type="match status" value="2"/>
</dbReference>
<gene>
    <name evidence="2" type="ORF">BCU17_19770</name>
</gene>
<dbReference type="Proteomes" id="UP000235330">
    <property type="component" value="Unassembled WGS sequence"/>
</dbReference>
<dbReference type="InterPro" id="IPR019647">
    <property type="entry name" value="PhoP_reg_network_YrbL"/>
</dbReference>
<dbReference type="CDD" id="cd06532">
    <property type="entry name" value="Glyco_transf_25"/>
    <property type="match status" value="1"/>
</dbReference>
<dbReference type="RefSeq" id="WP_102516518.1">
    <property type="nucleotide sequence ID" value="NZ_CAWNSM010000025.1"/>
</dbReference>
<proteinExistence type="predicted"/>
<dbReference type="Gene3D" id="1.10.510.10">
    <property type="entry name" value="Transferase(Phosphotransferase) domain 1"/>
    <property type="match status" value="1"/>
</dbReference>
<dbReference type="InterPro" id="IPR011009">
    <property type="entry name" value="Kinase-like_dom_sf"/>
</dbReference>
<dbReference type="AlphaFoldDB" id="A0A2N7FB89"/>
<protein>
    <recommendedName>
        <fullName evidence="1">Glycosyl transferase family 25 domain-containing protein</fullName>
    </recommendedName>
</protein>
<name>A0A2N7FB89_VIBSP</name>
<dbReference type="SUPFAM" id="SSF56112">
    <property type="entry name" value="Protein kinase-like (PK-like)"/>
    <property type="match status" value="1"/>
</dbReference>
<sequence>MQDFLHWPVIGRGSERTCYLDPKNPNRCIKASHRNNAKQTKREIAYLEKLKKNNVDFTHLPQYYGVIDCGDYIGIIQEVVRDYNGNIASDLRHYLKLTRNEKELRLLQVGLKELKCYLKKNNIIPSDLVLSNILVIEKEEHIKLILVDGYGSTELFPISNYISLIGCRKIERKWKKFEKNKLPKFDESKVKVNVISLLESKKRRANVDAQFSNKLEYSYFDAYKVNDIPKSFVNKIDDKKTISRRGYALGRGERGCFYSHYSLWNKCVSDNVPMIILEDDIIIKEDFFDLVKINKLDNQEYVKLEKRSSSLINIGDFFFPKQNRSGAVGYYLSPKGAKKLIDNLHTIYMPVDHYIGAIWLHGIPPLCLRKPVITHNYEMDTNIQSERKMLENSRNYSLYSRITRKLIRLKENCMYRLVSISKLLLNKV</sequence>
<organism evidence="2 3">
    <name type="scientific">Vibrio splendidus</name>
    <dbReference type="NCBI Taxonomy" id="29497"/>
    <lineage>
        <taxon>Bacteria</taxon>
        <taxon>Pseudomonadati</taxon>
        <taxon>Pseudomonadota</taxon>
        <taxon>Gammaproteobacteria</taxon>
        <taxon>Vibrionales</taxon>
        <taxon>Vibrionaceae</taxon>
        <taxon>Vibrio</taxon>
    </lineage>
</organism>
<dbReference type="EMBL" id="MCWU01000025">
    <property type="protein sequence ID" value="PMJ65722.1"/>
    <property type="molecule type" value="Genomic_DNA"/>
</dbReference>
<evidence type="ECO:0000313" key="3">
    <source>
        <dbReference type="Proteomes" id="UP000235330"/>
    </source>
</evidence>
<evidence type="ECO:0000313" key="2">
    <source>
        <dbReference type="EMBL" id="PMJ65722.1"/>
    </source>
</evidence>
<accession>A0A2N7FB89</accession>
<dbReference type="Pfam" id="PF10707">
    <property type="entry name" value="YrbL-PhoP_reg"/>
    <property type="match status" value="1"/>
</dbReference>
<reference evidence="3" key="1">
    <citation type="submission" date="2016-07" db="EMBL/GenBank/DDBJ databases">
        <title>Nontailed viruses are major unrecognized killers of bacteria in the ocean.</title>
        <authorList>
            <person name="Kauffman K."/>
            <person name="Hussain F."/>
            <person name="Yang J."/>
            <person name="Arevalo P."/>
            <person name="Brown J."/>
            <person name="Cutler M."/>
            <person name="Kelly L."/>
            <person name="Polz M.F."/>
        </authorList>
    </citation>
    <scope>NUCLEOTIDE SEQUENCE [LARGE SCALE GENOMIC DNA]</scope>
    <source>
        <strain evidence="3">10N.261.55.E11</strain>
    </source>
</reference>
<dbReference type="InterPro" id="IPR002654">
    <property type="entry name" value="Glyco_trans_25"/>
</dbReference>
<comment type="caution">
    <text evidence="2">The sequence shown here is derived from an EMBL/GenBank/DDBJ whole genome shotgun (WGS) entry which is preliminary data.</text>
</comment>
<feature type="domain" description="Glycosyl transferase family 25" evidence="1">
    <location>
        <begin position="192"/>
        <end position="304"/>
    </location>
</feature>
<feature type="domain" description="Glycosyl transferase family 25" evidence="1">
    <location>
        <begin position="315"/>
        <end position="355"/>
    </location>
</feature>